<reference evidence="10" key="2">
    <citation type="journal article" date="2023" name="IMA Fungus">
        <title>Comparative genomic study of the Penicillium genus elucidates a diverse pangenome and 15 lateral gene transfer events.</title>
        <authorList>
            <person name="Petersen C."/>
            <person name="Sorensen T."/>
            <person name="Nielsen M.R."/>
            <person name="Sondergaard T.E."/>
            <person name="Sorensen J.L."/>
            <person name="Fitzpatrick D.A."/>
            <person name="Frisvad J.C."/>
            <person name="Nielsen K.L."/>
        </authorList>
    </citation>
    <scope>NUCLEOTIDE SEQUENCE</scope>
    <source>
        <strain evidence="10">IBT 23319</strain>
    </source>
</reference>
<dbReference type="InterPro" id="IPR028889">
    <property type="entry name" value="USP"/>
</dbReference>
<keyword evidence="6" id="KW-0788">Thiol protease</keyword>
<dbReference type="EC" id="3.4.19.12" evidence="2"/>
<evidence type="ECO:0000256" key="2">
    <source>
        <dbReference type="ARBA" id="ARBA00012759"/>
    </source>
</evidence>
<evidence type="ECO:0000256" key="8">
    <source>
        <dbReference type="SAM" id="MobiDB-lite"/>
    </source>
</evidence>
<keyword evidence="3" id="KW-0645">Protease</keyword>
<feature type="coiled-coil region" evidence="7">
    <location>
        <begin position="1094"/>
        <end position="1128"/>
    </location>
</feature>
<dbReference type="InterPro" id="IPR001394">
    <property type="entry name" value="Peptidase_C19_UCH"/>
</dbReference>
<accession>A0A9W9TKE0</accession>
<evidence type="ECO:0000259" key="9">
    <source>
        <dbReference type="PROSITE" id="PS50235"/>
    </source>
</evidence>
<dbReference type="GO" id="GO:0070628">
    <property type="term" value="F:proteasome binding"/>
    <property type="evidence" value="ECO:0007669"/>
    <property type="project" value="TreeGrafter"/>
</dbReference>
<dbReference type="Pfam" id="PF13446">
    <property type="entry name" value="RPT"/>
    <property type="match status" value="4"/>
</dbReference>
<dbReference type="EMBL" id="JAPQKT010000007">
    <property type="protein sequence ID" value="KAJ5224435.1"/>
    <property type="molecule type" value="Genomic_DNA"/>
</dbReference>
<dbReference type="GO" id="GO:0043161">
    <property type="term" value="P:proteasome-mediated ubiquitin-dependent protein catabolic process"/>
    <property type="evidence" value="ECO:0007669"/>
    <property type="project" value="InterPro"/>
</dbReference>
<evidence type="ECO:0000256" key="5">
    <source>
        <dbReference type="ARBA" id="ARBA00022801"/>
    </source>
</evidence>
<feature type="compositionally biased region" description="Pro residues" evidence="8">
    <location>
        <begin position="831"/>
        <end position="844"/>
    </location>
</feature>
<evidence type="ECO:0000256" key="1">
    <source>
        <dbReference type="ARBA" id="ARBA00000707"/>
    </source>
</evidence>
<feature type="region of interest" description="Disordered" evidence="8">
    <location>
        <begin position="1218"/>
        <end position="1249"/>
    </location>
</feature>
<dbReference type="PANTHER" id="PTHR43982:SF6">
    <property type="entry name" value="UBIQUITIN CARBOXYL-TERMINAL HYDROLASE 2-RELATED"/>
    <property type="match status" value="1"/>
</dbReference>
<dbReference type="GO" id="GO:0016579">
    <property type="term" value="P:protein deubiquitination"/>
    <property type="evidence" value="ECO:0007669"/>
    <property type="project" value="InterPro"/>
</dbReference>
<dbReference type="PROSITE" id="PS50235">
    <property type="entry name" value="USP_3"/>
    <property type="match status" value="1"/>
</dbReference>
<comment type="catalytic activity">
    <reaction evidence="1">
        <text>Thiol-dependent hydrolysis of ester, thioester, amide, peptide and isopeptide bonds formed by the C-terminal Gly of ubiquitin (a 76-residue protein attached to proteins as an intracellular targeting signal).</text>
        <dbReference type="EC" id="3.4.19.12"/>
    </reaction>
</comment>
<comment type="caution">
    <text evidence="10">The sequence shown here is derived from an EMBL/GenBank/DDBJ whole genome shotgun (WGS) entry which is preliminary data.</text>
</comment>
<dbReference type="PANTHER" id="PTHR43982">
    <property type="entry name" value="UBIQUITIN CARBOXYL-TERMINAL HYDROLASE"/>
    <property type="match status" value="1"/>
</dbReference>
<dbReference type="PROSITE" id="PS00973">
    <property type="entry name" value="USP_2"/>
    <property type="match status" value="1"/>
</dbReference>
<dbReference type="SUPFAM" id="SSF54001">
    <property type="entry name" value="Cysteine proteinases"/>
    <property type="match status" value="1"/>
</dbReference>
<keyword evidence="5" id="KW-0378">Hydrolase</keyword>
<feature type="region of interest" description="Disordered" evidence="8">
    <location>
        <begin position="728"/>
        <end position="844"/>
    </location>
</feature>
<evidence type="ECO:0000313" key="10">
    <source>
        <dbReference type="EMBL" id="KAJ5224435.1"/>
    </source>
</evidence>
<feature type="compositionally biased region" description="Acidic residues" evidence="8">
    <location>
        <begin position="1238"/>
        <end position="1249"/>
    </location>
</feature>
<dbReference type="FunFam" id="3.90.70.10:FF:000122">
    <property type="entry name" value="Ubiquitin carboxyl-terminal hydrolase 2"/>
    <property type="match status" value="1"/>
</dbReference>
<dbReference type="Pfam" id="PF00443">
    <property type="entry name" value="UCH"/>
    <property type="match status" value="1"/>
</dbReference>
<keyword evidence="11" id="KW-1185">Reference proteome</keyword>
<keyword evidence="7" id="KW-0175">Coiled coil</keyword>
<evidence type="ECO:0000313" key="11">
    <source>
        <dbReference type="Proteomes" id="UP001147733"/>
    </source>
</evidence>
<dbReference type="Proteomes" id="UP001147733">
    <property type="component" value="Unassembled WGS sequence"/>
</dbReference>
<reference evidence="10" key="1">
    <citation type="submission" date="2022-11" db="EMBL/GenBank/DDBJ databases">
        <authorList>
            <person name="Petersen C."/>
        </authorList>
    </citation>
    <scope>NUCLEOTIDE SEQUENCE</scope>
    <source>
        <strain evidence="10">IBT 23319</strain>
    </source>
</reference>
<dbReference type="PROSITE" id="PS00972">
    <property type="entry name" value="USP_1"/>
    <property type="match status" value="1"/>
</dbReference>
<dbReference type="InterPro" id="IPR044635">
    <property type="entry name" value="UBP14-like"/>
</dbReference>
<dbReference type="Gene3D" id="3.90.70.10">
    <property type="entry name" value="Cysteine proteinases"/>
    <property type="match status" value="2"/>
</dbReference>
<dbReference type="OrthoDB" id="2420415at2759"/>
<proteinExistence type="predicted"/>
<organism evidence="10 11">
    <name type="scientific">Penicillium citrinum</name>
    <dbReference type="NCBI Taxonomy" id="5077"/>
    <lineage>
        <taxon>Eukaryota</taxon>
        <taxon>Fungi</taxon>
        <taxon>Dikarya</taxon>
        <taxon>Ascomycota</taxon>
        <taxon>Pezizomycotina</taxon>
        <taxon>Eurotiomycetes</taxon>
        <taxon>Eurotiomycetidae</taxon>
        <taxon>Eurotiales</taxon>
        <taxon>Aspergillaceae</taxon>
        <taxon>Penicillium</taxon>
    </lineage>
</organism>
<protein>
    <recommendedName>
        <fullName evidence="2">ubiquitinyl hydrolase 1</fullName>
        <ecNumber evidence="2">3.4.19.12</ecNumber>
    </recommendedName>
</protein>
<name>A0A9W9TKE0_PENCI</name>
<evidence type="ECO:0000256" key="7">
    <source>
        <dbReference type="SAM" id="Coils"/>
    </source>
</evidence>
<sequence length="1249" mass="140140">MTYPQRAGKLAPRLAEDIQLYDAEHPPDSGLNLLSQVPPVYREDSDKRYGFISPDACKHNYVTKANQTFLAQSDQQPRPGTSSKVSAMCSKCRTHLQVVVNHNNAGSSFTRSQKGDHVHHLVYKSGRQRGSTSVEEVTDSGQVAETYHYQCSHLSCSAMVSLRILSPLIGPKFLPLISDPDVIRERAEEAIAANPDRLEGISSPLPITVLDNLRIYLSNSLHNRDHSKDISASNKRFMVAFGLKGLPCKEVLEFLGFTHLENGAWQPPKPEPESMKPYQNALSIFLDDAILELQALIHSRPNSEKRAIQATLPQSSSHDILHALEASDYPKSFHASTFEMPPAPFYEDLGAVEDMDASLIVEAYNRQVSVDPSRSSLYLQSLKAIGTLRGGQDWEIIDHAAQVAYAEGKYTDDDVKEAYKYFGLWHDDPNITEDTIVGKFYAYLSSSSHETEARQQLWRIGDSRGSERIKAASEDRVSTVEQAQVFLGVDDKTPDDFIITMYTTKVSDSPSCKDTADRAVKLIAESRNSIGLNHFLNTGETVSGEMDIGDAYRLLQIPDRTADEEAIMAAYTICIDDSPGQAEIYNRALSVIAREMDSQLLKGMAGISSDVTQDLAEWPVGLQNIGNTCYLNSLLQFYFSVRPFRDMVLDIEKYQMDLNDEAGLANKKVGSRKVTAKEVQRSLTFLGELRILFQNMTTSSKSCVAPSRELARLTLISPGNEEAIRRRSTISKGSSLGHIDGAPILGPLGPPQSIVETKNEKPVGSDPEPQGNNKTGRDFGSEETSVPAQKDSAPPELAAAEENEQTQSEQALSEAEGYVKVEADDPSSSVPEPPSRPPPVPPRPVVEVDRQKQLLEEVEIGAQQDVTEVINNVLFQSQCAIKPRSVASDGEQVDQIKDMFYGESRSYISTQAGIRSKEERWCDVKVDVAHGPKDIYSAIDGAFDAQKISVENSEAEQYGSITRLPPILQIQVQRVQFDPVKKSSFKSTNHLELLETIYMDRYMDTQKPEIVNKRRQGWNLKKTLKAHEDRRRELLRKQVWHHALYESISMIVMLIRDQETDGQDVPQLLRSTRDVLRELPWEEEEDIDTNEALGNEVDELAQTAESELQALDKEIESTQTQISNQFAEYRNLPYRLYAVFVHRGSVSFGHYWIYIYDFNRDIWRKYNDEYVTEVQNLDEIFKNNDPGNPPTPYFLVYINDRLKDRLVDPVCRDLAEQMPDVQHTEAVPADADQPTEPLSEDAPMDQSTD</sequence>
<dbReference type="InterPro" id="IPR025305">
    <property type="entry name" value="UCH_repeat_domain"/>
</dbReference>
<dbReference type="GO" id="GO:0004843">
    <property type="term" value="F:cysteine-type deubiquitinase activity"/>
    <property type="evidence" value="ECO:0007669"/>
    <property type="project" value="UniProtKB-EC"/>
</dbReference>
<evidence type="ECO:0000256" key="4">
    <source>
        <dbReference type="ARBA" id="ARBA00022786"/>
    </source>
</evidence>
<feature type="domain" description="USP" evidence="9">
    <location>
        <begin position="620"/>
        <end position="1200"/>
    </location>
</feature>
<dbReference type="CDD" id="cd02666">
    <property type="entry name" value="Peptidase_C19J"/>
    <property type="match status" value="1"/>
</dbReference>
<gene>
    <name evidence="10" type="ORF">N7469_007938</name>
</gene>
<dbReference type="InterPro" id="IPR038765">
    <property type="entry name" value="Papain-like_cys_pep_sf"/>
</dbReference>
<dbReference type="RefSeq" id="XP_056498407.1">
    <property type="nucleotide sequence ID" value="XM_056646856.1"/>
</dbReference>
<evidence type="ECO:0000256" key="3">
    <source>
        <dbReference type="ARBA" id="ARBA00022670"/>
    </source>
</evidence>
<dbReference type="AlphaFoldDB" id="A0A9W9TKE0"/>
<dbReference type="GeneID" id="81386023"/>
<dbReference type="GO" id="GO:0061136">
    <property type="term" value="P:regulation of proteasomal protein catabolic process"/>
    <property type="evidence" value="ECO:0007669"/>
    <property type="project" value="TreeGrafter"/>
</dbReference>
<evidence type="ECO:0000256" key="6">
    <source>
        <dbReference type="ARBA" id="ARBA00022807"/>
    </source>
</evidence>
<keyword evidence="4" id="KW-0833">Ubl conjugation pathway</keyword>
<dbReference type="InterPro" id="IPR018200">
    <property type="entry name" value="USP_CS"/>
</dbReference>